<dbReference type="InterPro" id="IPR027417">
    <property type="entry name" value="P-loop_NTPase"/>
</dbReference>
<dbReference type="Pfam" id="PF01637">
    <property type="entry name" value="ATPase_2"/>
    <property type="match status" value="1"/>
</dbReference>
<proteinExistence type="predicted"/>
<evidence type="ECO:0000259" key="1">
    <source>
        <dbReference type="Pfam" id="PF01637"/>
    </source>
</evidence>
<accession>A0ABS0B1H6</accession>
<feature type="domain" description="ATPase" evidence="1">
    <location>
        <begin position="6"/>
        <end position="214"/>
    </location>
</feature>
<sequence>MSMADFIGRQGELKDLQTLLKKDGASLVVLRGRRRVGKSRLIEEFTFNLPTISFAGIPPTKNTTAQSQREEFSRQMQYELKIKKPQADDWGALFRELVDLNQERPIVVVLDEISWVGSKDPDFLGKLKLAWDRGFSKNKKLILILCGSVSSWIEENILSSTGFVGRITLSMHLKPLSLSNSCEFWASQGDRVSPYEIFKVLSVTGGVPRYLEEILPSETAEENIHRLCFKESGLLFNEFDQIFNDLFSARSTVCKNILLHMSDRSLFLKDVYEALNVQPSGAYAEHVDDLVKAGFVSRDYTWDLKTGKESNLSRFRVSDNYIRFYLKAILPNKKSILAGTYNASSIVHREGWKSLLGLQFETLVLNNVNELYKHLNIPPGDVQRAGPFFQRKSLKNRGCQIDLLIQTYHRVLYLVEIKFSQNEITNDVKSEVQRKIDALSLPKGFSVKPVLIHVNGVCGSVYPDRFFAHIVDFSDLLKKG</sequence>
<dbReference type="Gene3D" id="3.40.50.300">
    <property type="entry name" value="P-loop containing nucleotide triphosphate hydrolases"/>
    <property type="match status" value="1"/>
</dbReference>
<dbReference type="Proteomes" id="UP001194714">
    <property type="component" value="Unassembled WGS sequence"/>
</dbReference>
<protein>
    <recommendedName>
        <fullName evidence="1">ATPase domain-containing protein</fullName>
    </recommendedName>
</protein>
<dbReference type="EMBL" id="JAAEJV010000105">
    <property type="protein sequence ID" value="MBF5060251.1"/>
    <property type="molecule type" value="Genomic_DNA"/>
</dbReference>
<dbReference type="SUPFAM" id="SSF52540">
    <property type="entry name" value="P-loop containing nucleoside triphosphate hydrolases"/>
    <property type="match status" value="1"/>
</dbReference>
<reference evidence="2 3" key="1">
    <citation type="submission" date="2020-01" db="EMBL/GenBank/DDBJ databases">
        <title>Draft genome sequence of Cand. Neptunochlamydia vexilliferae K9.</title>
        <authorList>
            <person name="Schulz F."/>
            <person name="Koestlbacher S."/>
            <person name="Wascher F."/>
            <person name="Pizzetti I."/>
            <person name="Horn M."/>
        </authorList>
    </citation>
    <scope>NUCLEOTIDE SEQUENCE [LARGE SCALE GENOMIC DNA]</scope>
    <source>
        <strain evidence="2 3">K9</strain>
    </source>
</reference>
<dbReference type="PANTHER" id="PTHR34704">
    <property type="entry name" value="ATPASE"/>
    <property type="match status" value="1"/>
</dbReference>
<name>A0ABS0B1H6_9BACT</name>
<keyword evidence="3" id="KW-1185">Reference proteome</keyword>
<organism evidence="2 3">
    <name type="scientific">Candidatus Neptunichlamydia vexilliferae</name>
    <dbReference type="NCBI Taxonomy" id="1651774"/>
    <lineage>
        <taxon>Bacteria</taxon>
        <taxon>Pseudomonadati</taxon>
        <taxon>Chlamydiota</taxon>
        <taxon>Chlamydiia</taxon>
        <taxon>Parachlamydiales</taxon>
        <taxon>Simkaniaceae</taxon>
        <taxon>Candidatus Neptunichlamydia</taxon>
    </lineage>
</organism>
<dbReference type="PANTHER" id="PTHR34704:SF1">
    <property type="entry name" value="ATPASE"/>
    <property type="match status" value="1"/>
</dbReference>
<comment type="caution">
    <text evidence="2">The sequence shown here is derived from an EMBL/GenBank/DDBJ whole genome shotgun (WGS) entry which is preliminary data.</text>
</comment>
<dbReference type="InterPro" id="IPR011579">
    <property type="entry name" value="ATPase_dom"/>
</dbReference>
<evidence type="ECO:0000313" key="2">
    <source>
        <dbReference type="EMBL" id="MBF5060251.1"/>
    </source>
</evidence>
<gene>
    <name evidence="2" type="ORF">NEPTK9_001784</name>
</gene>
<evidence type="ECO:0000313" key="3">
    <source>
        <dbReference type="Proteomes" id="UP001194714"/>
    </source>
</evidence>